<dbReference type="Pfam" id="PF07484">
    <property type="entry name" value="Collar"/>
    <property type="match status" value="1"/>
</dbReference>
<dbReference type="AlphaFoldDB" id="A0A518RCF0"/>
<dbReference type="Proteomes" id="UP000318055">
    <property type="component" value="Chromosome"/>
</dbReference>
<protein>
    <submittedName>
        <fullName evidence="2">Phage tail protein</fullName>
    </submittedName>
</protein>
<evidence type="ECO:0000259" key="1">
    <source>
        <dbReference type="Pfam" id="PF07484"/>
    </source>
</evidence>
<dbReference type="Gene3D" id="3.90.1340.10">
    <property type="entry name" value="Phage tail collar domain"/>
    <property type="match status" value="1"/>
</dbReference>
<accession>A0A518RCF0</accession>
<evidence type="ECO:0000313" key="2">
    <source>
        <dbReference type="EMBL" id="QDX25133.1"/>
    </source>
</evidence>
<gene>
    <name evidence="2" type="ORF">FPZ54_03235</name>
</gene>
<dbReference type="EMBL" id="CP042239">
    <property type="protein sequence ID" value="QDX25133.1"/>
    <property type="molecule type" value="Genomic_DNA"/>
</dbReference>
<dbReference type="InterPro" id="IPR011083">
    <property type="entry name" value="Phage_tail_collar_dom"/>
</dbReference>
<proteinExistence type="predicted"/>
<dbReference type="OrthoDB" id="9810174at2"/>
<evidence type="ECO:0000313" key="3">
    <source>
        <dbReference type="Proteomes" id="UP000318055"/>
    </source>
</evidence>
<name>A0A518RCF0_9SPHN</name>
<reference evidence="2 3" key="1">
    <citation type="submission" date="2019-07" db="EMBL/GenBank/DDBJ databases">
        <title>Sphingomonas alkalisoli sp. nov., isolated from rhizosphere soil of Suaedae salsa.</title>
        <authorList>
            <person name="Zhang H."/>
            <person name="Xu L."/>
            <person name="Zhang J.-X."/>
            <person name="Sun J.-Q."/>
        </authorList>
    </citation>
    <scope>NUCLEOTIDE SEQUENCE [LARGE SCALE GENOMIC DNA]</scope>
    <source>
        <strain evidence="2 3">XS-10</strain>
    </source>
</reference>
<feature type="domain" description="Phage tail collar" evidence="1">
    <location>
        <begin position="22"/>
        <end position="77"/>
    </location>
</feature>
<dbReference type="InterPro" id="IPR037053">
    <property type="entry name" value="Phage_tail_collar_dom_sf"/>
</dbReference>
<keyword evidence="3" id="KW-1185">Reference proteome</keyword>
<organism evidence="2 3">
    <name type="scientific">Sphingomonas suaedae</name>
    <dbReference type="NCBI Taxonomy" id="2599297"/>
    <lineage>
        <taxon>Bacteria</taxon>
        <taxon>Pseudomonadati</taxon>
        <taxon>Pseudomonadota</taxon>
        <taxon>Alphaproteobacteria</taxon>
        <taxon>Sphingomonadales</taxon>
        <taxon>Sphingomonadaceae</taxon>
        <taxon>Sphingomonas</taxon>
    </lineage>
</organism>
<dbReference type="KEGG" id="ssua:FPZ54_03235"/>
<sequence>MSMACIRCGRTDGRHLMDGFIGEIRMMPYNYTPMGWLPCLGQQVNIYQYQALFAVVGSIYGPYNQQTFYLPDLRGRTAVCQGNNPVDLFDPPLGSKDGSVGVTLTTSNMYPHTHGMNAATVPAGQRVGAAAGNWLAVPAAVNSSSVEIGRAFTPASGAQTPVALAPATLTPYPGTGGAHENRQPYLAMPFFICYDGLFPTPN</sequence>
<dbReference type="SUPFAM" id="SSF88874">
    <property type="entry name" value="Receptor-binding domain of short tail fibre protein gp12"/>
    <property type="match status" value="1"/>
</dbReference>